<sequence length="681" mass="76622">MNDYFMSSPLTRKICGRGVKRSAVPMAIVMWSSSIVPHDEGDFKPDHFVMRQKTEIRVKHVDLTANSNTTSVYEEFTPVYRNDSEEALSDQSEDDDCVTAVSLAEAFPDLDEVPTTSASDFQDADPASPASRFPDDELISPAEAPSDEVDHEDDGQAAGGRSLTDGKFLGVLGLIDTLTVSTKGLPSIPVGRKENTLFIIQNQRNIDRRAVGQGWSFMDDCGAWKPSPSPVTRMIKNGERWQSIILRGGQYGTEKRVNGKKMFVPADQQPSKEDILKVHRMYNILKADENYKRRATWLEPAPTPIACVEYIGHYPGAAPHGNAKTTREPYTKTDPSVLNAIKKASNTIKPREIYEQLKRKPTEDERPKNLRQVQNTKYHTHKRRRVEEGKQHQGGNNLGDNINQLHNAIHDHPFIQEIFHRKQHVPGIVLFTTQQIRDIRRFCCSSPPGEGTVLGVDKTFNLGQLHVTPTVFKHLGIVRPTTNTHPIFIGPTLIHGNSDRKTYSTFFNFIKQELEDAPKDPVIGSDEEMAIRIAAKSVFPTGSLISCSRHLKSNMILYLRDKVGVATRTRNNIISAVFGPGGLTSSPTTAVFEERLTNIQTTINDQAPAYLQHFTSRVLPILQQNLDTMLTQTEASHDWTNNNCESMNHILKMKIEWRPQAIPQLIDSIYENYSQRPLHRC</sequence>
<dbReference type="EMBL" id="BMAT01011726">
    <property type="protein sequence ID" value="GFR77993.1"/>
    <property type="molecule type" value="Genomic_DNA"/>
</dbReference>
<keyword evidence="3" id="KW-1185">Reference proteome</keyword>
<evidence type="ECO:0000313" key="2">
    <source>
        <dbReference type="EMBL" id="GFR77993.1"/>
    </source>
</evidence>
<accession>A0AAV4FX40</accession>
<protein>
    <recommendedName>
        <fullName evidence="4">MULE transposase domain-containing protein</fullName>
    </recommendedName>
</protein>
<evidence type="ECO:0000313" key="3">
    <source>
        <dbReference type="Proteomes" id="UP000762676"/>
    </source>
</evidence>
<proteinExistence type="predicted"/>
<evidence type="ECO:0008006" key="4">
    <source>
        <dbReference type="Google" id="ProtNLM"/>
    </source>
</evidence>
<feature type="region of interest" description="Disordered" evidence="1">
    <location>
        <begin position="378"/>
        <end position="397"/>
    </location>
</feature>
<gene>
    <name evidence="2" type="ORF">ElyMa_005838600</name>
</gene>
<feature type="compositionally biased region" description="Acidic residues" evidence="1">
    <location>
        <begin position="145"/>
        <end position="155"/>
    </location>
</feature>
<dbReference type="Proteomes" id="UP000762676">
    <property type="component" value="Unassembled WGS sequence"/>
</dbReference>
<name>A0AAV4FX40_9GAST</name>
<dbReference type="AlphaFoldDB" id="A0AAV4FX40"/>
<reference evidence="2 3" key="1">
    <citation type="journal article" date="2021" name="Elife">
        <title>Chloroplast acquisition without the gene transfer in kleptoplastic sea slugs, Plakobranchus ocellatus.</title>
        <authorList>
            <person name="Maeda T."/>
            <person name="Takahashi S."/>
            <person name="Yoshida T."/>
            <person name="Shimamura S."/>
            <person name="Takaki Y."/>
            <person name="Nagai Y."/>
            <person name="Toyoda A."/>
            <person name="Suzuki Y."/>
            <person name="Arimoto A."/>
            <person name="Ishii H."/>
            <person name="Satoh N."/>
            <person name="Nishiyama T."/>
            <person name="Hasebe M."/>
            <person name="Maruyama T."/>
            <person name="Minagawa J."/>
            <person name="Obokata J."/>
            <person name="Shigenobu S."/>
        </authorList>
    </citation>
    <scope>NUCLEOTIDE SEQUENCE [LARGE SCALE GENOMIC DNA]</scope>
</reference>
<comment type="caution">
    <text evidence="2">The sequence shown here is derived from an EMBL/GenBank/DDBJ whole genome shotgun (WGS) entry which is preliminary data.</text>
</comment>
<feature type="region of interest" description="Disordered" evidence="1">
    <location>
        <begin position="112"/>
        <end position="162"/>
    </location>
</feature>
<organism evidence="2 3">
    <name type="scientific">Elysia marginata</name>
    <dbReference type="NCBI Taxonomy" id="1093978"/>
    <lineage>
        <taxon>Eukaryota</taxon>
        <taxon>Metazoa</taxon>
        <taxon>Spiralia</taxon>
        <taxon>Lophotrochozoa</taxon>
        <taxon>Mollusca</taxon>
        <taxon>Gastropoda</taxon>
        <taxon>Heterobranchia</taxon>
        <taxon>Euthyneura</taxon>
        <taxon>Panpulmonata</taxon>
        <taxon>Sacoglossa</taxon>
        <taxon>Placobranchoidea</taxon>
        <taxon>Plakobranchidae</taxon>
        <taxon>Elysia</taxon>
    </lineage>
</organism>
<evidence type="ECO:0000256" key="1">
    <source>
        <dbReference type="SAM" id="MobiDB-lite"/>
    </source>
</evidence>